<organism evidence="2 3">
    <name type="scientific">Virgibacillus pantothenticus</name>
    <dbReference type="NCBI Taxonomy" id="1473"/>
    <lineage>
        <taxon>Bacteria</taxon>
        <taxon>Bacillati</taxon>
        <taxon>Bacillota</taxon>
        <taxon>Bacilli</taxon>
        <taxon>Bacillales</taxon>
        <taxon>Bacillaceae</taxon>
        <taxon>Virgibacillus</taxon>
    </lineage>
</organism>
<evidence type="ECO:0000313" key="2">
    <source>
        <dbReference type="EMBL" id="KNE22424.1"/>
    </source>
</evidence>
<dbReference type="Pfam" id="PF22636">
    <property type="entry name" value="FlK"/>
    <property type="match status" value="1"/>
</dbReference>
<dbReference type="RefSeq" id="WP_050349898.1">
    <property type="nucleotide sequence ID" value="NZ_BOSN01000003.1"/>
</dbReference>
<dbReference type="PATRIC" id="fig|1473.5.peg.3332"/>
<dbReference type="InterPro" id="IPR054485">
    <property type="entry name" value="FlK-like_dom"/>
</dbReference>
<dbReference type="Proteomes" id="UP000036780">
    <property type="component" value="Unassembled WGS sequence"/>
</dbReference>
<dbReference type="SUPFAM" id="SSF54637">
    <property type="entry name" value="Thioesterase/thiol ester dehydrase-isomerase"/>
    <property type="match status" value="1"/>
</dbReference>
<dbReference type="PANTHER" id="PTHR36934">
    <property type="entry name" value="BLR0278 PROTEIN"/>
    <property type="match status" value="1"/>
</dbReference>
<proteinExistence type="predicted"/>
<dbReference type="InterPro" id="IPR025540">
    <property type="entry name" value="FlK"/>
</dbReference>
<dbReference type="EMBL" id="LGTO01000002">
    <property type="protein sequence ID" value="KNE22424.1"/>
    <property type="molecule type" value="Genomic_DNA"/>
</dbReference>
<sequence length="131" mass="14267">MKAGLHIGKTKILTITVTNEMFAQFDGKVVHPVYSTASMVYHMEWVSRQLLIPYLEDHEEGMGAAVSVQHVAPSGLGSTINLTATVSGVSTKEITTEVYVENARGLIGKGKVKQVVLPKKLIQEKVRTTTT</sequence>
<feature type="domain" description="Fluoroacetyl-CoA-specific thioesterase-like" evidence="1">
    <location>
        <begin position="17"/>
        <end position="119"/>
    </location>
</feature>
<evidence type="ECO:0000313" key="3">
    <source>
        <dbReference type="Proteomes" id="UP000036780"/>
    </source>
</evidence>
<dbReference type="Gene3D" id="3.10.129.10">
    <property type="entry name" value="Hotdog Thioesterase"/>
    <property type="match status" value="1"/>
</dbReference>
<gene>
    <name evidence="2" type="ORF">AFK71_02050</name>
</gene>
<dbReference type="OrthoDB" id="6902891at2"/>
<name>A0A0L0QV12_VIRPA</name>
<dbReference type="PANTHER" id="PTHR36934:SF1">
    <property type="entry name" value="THIOESTERASE DOMAIN-CONTAINING PROTEIN"/>
    <property type="match status" value="1"/>
</dbReference>
<evidence type="ECO:0000259" key="1">
    <source>
        <dbReference type="Pfam" id="PF22636"/>
    </source>
</evidence>
<reference evidence="3" key="1">
    <citation type="submission" date="2015-07" db="EMBL/GenBank/DDBJ databases">
        <title>Fjat-10053 dsm26.</title>
        <authorList>
            <person name="Liu B."/>
            <person name="Wang J."/>
            <person name="Zhu Y."/>
            <person name="Liu G."/>
            <person name="Chen Q."/>
            <person name="Chen Z."/>
            <person name="Lan J."/>
            <person name="Che J."/>
            <person name="Ge C."/>
            <person name="Shi H."/>
            <person name="Pan Z."/>
            <person name="Liu X."/>
        </authorList>
    </citation>
    <scope>NUCLEOTIDE SEQUENCE [LARGE SCALE GENOMIC DNA]</scope>
    <source>
        <strain evidence="3">DSM 26</strain>
    </source>
</reference>
<dbReference type="InterPro" id="IPR029069">
    <property type="entry name" value="HotDog_dom_sf"/>
</dbReference>
<dbReference type="AlphaFoldDB" id="A0A0L0QV12"/>
<keyword evidence="3" id="KW-1185">Reference proteome</keyword>
<protein>
    <submittedName>
        <fullName evidence="2">Thioesterase</fullName>
    </submittedName>
</protein>
<comment type="caution">
    <text evidence="2">The sequence shown here is derived from an EMBL/GenBank/DDBJ whole genome shotgun (WGS) entry which is preliminary data.</text>
</comment>
<dbReference type="GeneID" id="66869318"/>
<accession>A0A0L0QV12</accession>